<evidence type="ECO:0000313" key="3">
    <source>
        <dbReference type="Proteomes" id="UP000663419"/>
    </source>
</evidence>
<dbReference type="AlphaFoldDB" id="A0A8A1LJ05"/>
<accession>A0A8A1LJ05</accession>
<dbReference type="Proteomes" id="UP000663419">
    <property type="component" value="Chromosome 2"/>
</dbReference>
<evidence type="ECO:0000256" key="1">
    <source>
        <dbReference type="SAM" id="MobiDB-lite"/>
    </source>
</evidence>
<gene>
    <name evidence="2" type="ORF">I7I53_07201</name>
</gene>
<feature type="compositionally biased region" description="Acidic residues" evidence="1">
    <location>
        <begin position="184"/>
        <end position="195"/>
    </location>
</feature>
<evidence type="ECO:0000313" key="2">
    <source>
        <dbReference type="EMBL" id="QSS51777.1"/>
    </source>
</evidence>
<feature type="region of interest" description="Disordered" evidence="1">
    <location>
        <begin position="177"/>
        <end position="208"/>
    </location>
</feature>
<proteinExistence type="predicted"/>
<protein>
    <submittedName>
        <fullName evidence="2">Uncharacterized protein</fullName>
    </submittedName>
</protein>
<name>A0A8A1LJ05_AJEC8</name>
<dbReference type="EMBL" id="CP069103">
    <property type="protein sequence ID" value="QSS51777.1"/>
    <property type="molecule type" value="Genomic_DNA"/>
</dbReference>
<dbReference type="VEuPathDB" id="FungiDB:I7I53_07201"/>
<reference evidence="2" key="1">
    <citation type="submission" date="2021-01" db="EMBL/GenBank/DDBJ databases">
        <title>Chromosome-level genome assembly of a human fungal pathogen reveals clustering of transcriptionally co-regulated genes.</title>
        <authorList>
            <person name="Voorhies M."/>
            <person name="Cohen S."/>
            <person name="Shea T.P."/>
            <person name="Petrus S."/>
            <person name="Munoz J.F."/>
            <person name="Poplawski S."/>
            <person name="Goldman W.E."/>
            <person name="Michael T."/>
            <person name="Cuomo C.A."/>
            <person name="Sil A."/>
            <person name="Beyhan S."/>
        </authorList>
    </citation>
    <scope>NUCLEOTIDE SEQUENCE</scope>
    <source>
        <strain evidence="2">H88</strain>
    </source>
</reference>
<organism evidence="2 3">
    <name type="scientific">Ajellomyces capsulatus (strain H88)</name>
    <name type="common">Darling's disease fungus</name>
    <name type="synonym">Histoplasma capsulatum</name>
    <dbReference type="NCBI Taxonomy" id="544711"/>
    <lineage>
        <taxon>Eukaryota</taxon>
        <taxon>Fungi</taxon>
        <taxon>Dikarya</taxon>
        <taxon>Ascomycota</taxon>
        <taxon>Pezizomycotina</taxon>
        <taxon>Eurotiomycetes</taxon>
        <taxon>Eurotiomycetidae</taxon>
        <taxon>Onygenales</taxon>
        <taxon>Ajellomycetaceae</taxon>
        <taxon>Histoplasma</taxon>
    </lineage>
</organism>
<sequence>MFWLSCSLPRTAQHTRARTGETRVNHDMRNSALKEKNKKKVSSPFLIYQIPTPSIKQMCQVRAHFHQPCGCKSHQLRVCNSYKTRTHVPTNANAGNSSAATITTTTTTTERCSNSSSYISLHTIPRFLTICSKAFNPDIFSACPSFNMHPEVIDPHPCSDHWTMLSDVRLFFGPPRGLGSGNDNEGEGEEAVMAEDEGKRGGGGGGQRWQWSLFDAGEDESCPDPLRTDHLNSLRERYCCPGGGGVVNGNYGGDDAGGGGEKGVGDHVSNQQQSQVGDVTGTSCGVTGTTEAKKRGWTFLDMFLDWMGS</sequence>